<dbReference type="GO" id="GO:0030496">
    <property type="term" value="C:midbody"/>
    <property type="evidence" value="ECO:0007669"/>
    <property type="project" value="TreeGrafter"/>
</dbReference>
<reference evidence="6 7" key="1">
    <citation type="submission" date="2023-03" db="EMBL/GenBank/DDBJ databases">
        <title>Genome insight into feeding habits of ladybird beetles.</title>
        <authorList>
            <person name="Li H.-S."/>
            <person name="Huang Y.-H."/>
            <person name="Pang H."/>
        </authorList>
    </citation>
    <scope>NUCLEOTIDE SEQUENCE [LARGE SCALE GENOMIC DNA]</scope>
    <source>
        <strain evidence="6">SYSU_2023b</strain>
        <tissue evidence="6">Whole body</tissue>
    </source>
</reference>
<dbReference type="PANTHER" id="PTHR46603:SF1">
    <property type="entry name" value="ABSCISSION_NOCUT CHECKPOINT REGULATOR"/>
    <property type="match status" value="1"/>
</dbReference>
<dbReference type="FunFam" id="3.30.40.10:FF:000879">
    <property type="entry name" value="abscission/NoCut checkpoint regulator"/>
    <property type="match status" value="1"/>
</dbReference>
<evidence type="ECO:0000256" key="2">
    <source>
        <dbReference type="ARBA" id="ARBA00022771"/>
    </source>
</evidence>
<evidence type="ECO:0000256" key="1">
    <source>
        <dbReference type="ARBA" id="ARBA00022723"/>
    </source>
</evidence>
<dbReference type="Gene3D" id="3.30.40.10">
    <property type="entry name" value="Zinc/RING finger domain, C3HC4 (zinc finger)"/>
    <property type="match status" value="1"/>
</dbReference>
<feature type="domain" description="FYVE-type" evidence="5">
    <location>
        <begin position="1"/>
        <end position="56"/>
    </location>
</feature>
<dbReference type="GO" id="GO:0032154">
    <property type="term" value="C:cleavage furrow"/>
    <property type="evidence" value="ECO:0007669"/>
    <property type="project" value="TreeGrafter"/>
</dbReference>
<evidence type="ECO:0000313" key="6">
    <source>
        <dbReference type="EMBL" id="KAK9893117.1"/>
    </source>
</evidence>
<keyword evidence="2 4" id="KW-0863">Zinc-finger</keyword>
<gene>
    <name evidence="6" type="ORF">WA026_023836</name>
</gene>
<dbReference type="Proteomes" id="UP001431783">
    <property type="component" value="Unassembled WGS sequence"/>
</dbReference>
<evidence type="ECO:0000256" key="4">
    <source>
        <dbReference type="PROSITE-ProRule" id="PRU00091"/>
    </source>
</evidence>
<dbReference type="GO" id="GO:0008270">
    <property type="term" value="F:zinc ion binding"/>
    <property type="evidence" value="ECO:0007669"/>
    <property type="project" value="UniProtKB-KW"/>
</dbReference>
<dbReference type="SUPFAM" id="SSF57903">
    <property type="entry name" value="FYVE/PHD zinc finger"/>
    <property type="match status" value="1"/>
</dbReference>
<dbReference type="GO" id="GO:0009838">
    <property type="term" value="P:abscission"/>
    <property type="evidence" value="ECO:0007669"/>
    <property type="project" value="TreeGrafter"/>
</dbReference>
<dbReference type="InterPro" id="IPR000306">
    <property type="entry name" value="Znf_FYVE"/>
</dbReference>
<evidence type="ECO:0000256" key="3">
    <source>
        <dbReference type="ARBA" id="ARBA00022833"/>
    </source>
</evidence>
<name>A0AAW1VJJ0_9CUCU</name>
<keyword evidence="1" id="KW-0479">Metal-binding</keyword>
<dbReference type="InterPro" id="IPR011011">
    <property type="entry name" value="Znf_FYVE_PHD"/>
</dbReference>
<organism evidence="6 7">
    <name type="scientific">Henosepilachna vigintioctopunctata</name>
    <dbReference type="NCBI Taxonomy" id="420089"/>
    <lineage>
        <taxon>Eukaryota</taxon>
        <taxon>Metazoa</taxon>
        <taxon>Ecdysozoa</taxon>
        <taxon>Arthropoda</taxon>
        <taxon>Hexapoda</taxon>
        <taxon>Insecta</taxon>
        <taxon>Pterygota</taxon>
        <taxon>Neoptera</taxon>
        <taxon>Endopterygota</taxon>
        <taxon>Coleoptera</taxon>
        <taxon>Polyphaga</taxon>
        <taxon>Cucujiformia</taxon>
        <taxon>Coccinelloidea</taxon>
        <taxon>Coccinellidae</taxon>
        <taxon>Epilachninae</taxon>
        <taxon>Epilachnini</taxon>
        <taxon>Henosepilachna</taxon>
    </lineage>
</organism>
<comment type="caution">
    <text evidence="6">The sequence shown here is derived from an EMBL/GenBank/DDBJ whole genome shotgun (WGS) entry which is preliminary data.</text>
</comment>
<dbReference type="Pfam" id="PF01363">
    <property type="entry name" value="FYVE"/>
    <property type="match status" value="1"/>
</dbReference>
<proteinExistence type="predicted"/>
<dbReference type="InterPro" id="IPR013083">
    <property type="entry name" value="Znf_RING/FYVE/PHD"/>
</dbReference>
<dbReference type="PANTHER" id="PTHR46603">
    <property type="entry name" value="ABSCISSION/NOCUT CHECKPOINT REGULATOR"/>
    <property type="match status" value="1"/>
</dbReference>
<evidence type="ECO:0000313" key="7">
    <source>
        <dbReference type="Proteomes" id="UP001431783"/>
    </source>
</evidence>
<sequence length="238" mass="27274">MACNTCNTKFNFFHKELGCANCGMSFCSKCLKQKCKIPSKGSSEMNVCKICFNKLIKANEPVKLSFEPPDMFLKRLENLENPSAPPITVYKQNTQFQTLRTGLTPADQNLVDRLEKLKDNGSKREPPSETELRERLAQLKGKNSIEISESWLFPVDNRSNQEKVDGLLEQFSREHDIELHHNPQEEIESRLSALGEKRSNEGLVPNLDSDDSEEEVEKITNKVNKYIMFQLLCINLIY</sequence>
<dbReference type="AlphaFoldDB" id="A0AAW1VJJ0"/>
<dbReference type="InterPro" id="IPR017455">
    <property type="entry name" value="Znf_FYVE-rel"/>
</dbReference>
<protein>
    <recommendedName>
        <fullName evidence="5">FYVE-type domain-containing protein</fullName>
    </recommendedName>
</protein>
<keyword evidence="7" id="KW-1185">Reference proteome</keyword>
<accession>A0AAW1VJJ0</accession>
<evidence type="ECO:0000259" key="5">
    <source>
        <dbReference type="PROSITE" id="PS50178"/>
    </source>
</evidence>
<dbReference type="PROSITE" id="PS50178">
    <property type="entry name" value="ZF_FYVE"/>
    <property type="match status" value="1"/>
</dbReference>
<keyword evidence="3" id="KW-0862">Zinc</keyword>
<dbReference type="GO" id="GO:0044878">
    <property type="term" value="P:mitotic cytokinesis checkpoint signaling"/>
    <property type="evidence" value="ECO:0007669"/>
    <property type="project" value="TreeGrafter"/>
</dbReference>
<dbReference type="GO" id="GO:0005813">
    <property type="term" value="C:centrosome"/>
    <property type="evidence" value="ECO:0007669"/>
    <property type="project" value="TreeGrafter"/>
</dbReference>
<dbReference type="SMART" id="SM00064">
    <property type="entry name" value="FYVE"/>
    <property type="match status" value="1"/>
</dbReference>
<dbReference type="EMBL" id="JARQZJ010000150">
    <property type="protein sequence ID" value="KAK9893117.1"/>
    <property type="molecule type" value="Genomic_DNA"/>
</dbReference>
<dbReference type="GO" id="GO:0032266">
    <property type="term" value="F:phosphatidylinositol-3-phosphate binding"/>
    <property type="evidence" value="ECO:0007669"/>
    <property type="project" value="TreeGrafter"/>
</dbReference>